<dbReference type="GO" id="GO:0006629">
    <property type="term" value="P:lipid metabolic process"/>
    <property type="evidence" value="ECO:0007669"/>
    <property type="project" value="InterPro"/>
</dbReference>
<feature type="chain" id="PRO_5002973218" evidence="1">
    <location>
        <begin position="22"/>
        <end position="291"/>
    </location>
</feature>
<proteinExistence type="predicted"/>
<dbReference type="HOGENOM" id="CLU_030006_3_1_10"/>
<dbReference type="PANTHER" id="PTHR46211:SF14">
    <property type="entry name" value="GLYCEROPHOSPHODIESTER PHOSPHODIESTERASE"/>
    <property type="match status" value="1"/>
</dbReference>
<reference evidence="3 4" key="1">
    <citation type="journal article" date="2009" name="Stand. Genomic Sci.">
        <title>Complete genome sequence of Pedobacter heparinus type strain (HIM 762-3).</title>
        <authorList>
            <person name="Han C."/>
            <person name="Spring S."/>
            <person name="Lapidus A."/>
            <person name="Del Rio T.G."/>
            <person name="Tice H."/>
            <person name="Copeland A."/>
            <person name="Cheng J.F."/>
            <person name="Lucas S."/>
            <person name="Chen F."/>
            <person name="Nolan M."/>
            <person name="Bruce D."/>
            <person name="Goodwin L."/>
            <person name="Pitluck S."/>
            <person name="Ivanova N."/>
            <person name="Mavromatis K."/>
            <person name="Mikhailova N."/>
            <person name="Pati A."/>
            <person name="Chen A."/>
            <person name="Palaniappan K."/>
            <person name="Land M."/>
            <person name="Hauser L."/>
            <person name="Chang Y.J."/>
            <person name="Jeffries C.C."/>
            <person name="Saunders E."/>
            <person name="Chertkov O."/>
            <person name="Brettin T."/>
            <person name="Goker M."/>
            <person name="Rohde M."/>
            <person name="Bristow J."/>
            <person name="Eisen J.A."/>
            <person name="Markowitz V."/>
            <person name="Hugenholtz P."/>
            <person name="Kyrpides N.C."/>
            <person name="Klenk H.P."/>
            <person name="Detter J.C."/>
        </authorList>
    </citation>
    <scope>NUCLEOTIDE SEQUENCE [LARGE SCALE GENOMIC DNA]</scope>
    <source>
        <strain evidence="4">ATCC 13125 / DSM 2366 / CIP 104194 / JCM 7457 / NBRC 12017 / NCIMB 9290 / NRRL B-14731 / HIM 762-3</strain>
    </source>
</reference>
<dbReference type="OrthoDB" id="384721at2"/>
<dbReference type="CDD" id="cd08567">
    <property type="entry name" value="GDPD_SpGDE_like"/>
    <property type="match status" value="1"/>
</dbReference>
<dbReference type="RefSeq" id="WP_012781497.1">
    <property type="nucleotide sequence ID" value="NC_013061.1"/>
</dbReference>
<dbReference type="STRING" id="485917.Phep_1338"/>
<dbReference type="GO" id="GO:0008081">
    <property type="term" value="F:phosphoric diester hydrolase activity"/>
    <property type="evidence" value="ECO:0007669"/>
    <property type="project" value="InterPro"/>
</dbReference>
<evidence type="ECO:0000256" key="1">
    <source>
        <dbReference type="SAM" id="SignalP"/>
    </source>
</evidence>
<dbReference type="eggNOG" id="COG0584">
    <property type="taxonomic scope" value="Bacteria"/>
</dbReference>
<accession>C6XSZ2</accession>
<sequence length="291" mass="33396">MLKKKLLISFTFCLFLYCAYGQSKPEWHAHRGFRGLMAESTIPAMKNALDLKADVLEFDITFTKDKQAVVSHDPKLDYLITLDKDGKEIPKAANLAIYQMEYKVLKTYDIGSKQHKDFPGQKNFKAHMPLLKELLDSVEHYATLKGYQKPVYNIETKTSKARDGIYQPAPEEFVKRLMKVIYKAKVQDRVIIQSFDPRTLEIVRRDYPKVAVMLITVKGNLSDNMKKLSFLPDYYAPSPNLINKEVVDFCKQQGIKLLCGNTNNKKDIEKVLALGVTRVCSDYPYQLIPAE</sequence>
<dbReference type="AlphaFoldDB" id="C6XSZ2"/>
<dbReference type="Gene3D" id="3.20.20.190">
    <property type="entry name" value="Phosphatidylinositol (PI) phosphodiesterase"/>
    <property type="match status" value="1"/>
</dbReference>
<organism evidence="3 4">
    <name type="scientific">Pedobacter heparinus (strain ATCC 13125 / DSM 2366 / CIP 104194 / JCM 7457 / NBRC 12017 / NCIMB 9290 / NRRL B-14731 / HIM 762-3)</name>
    <dbReference type="NCBI Taxonomy" id="485917"/>
    <lineage>
        <taxon>Bacteria</taxon>
        <taxon>Pseudomonadati</taxon>
        <taxon>Bacteroidota</taxon>
        <taxon>Sphingobacteriia</taxon>
        <taxon>Sphingobacteriales</taxon>
        <taxon>Sphingobacteriaceae</taxon>
        <taxon>Pedobacter</taxon>
    </lineage>
</organism>
<dbReference type="PROSITE" id="PS51704">
    <property type="entry name" value="GP_PDE"/>
    <property type="match status" value="1"/>
</dbReference>
<feature type="domain" description="GP-PDE" evidence="2">
    <location>
        <begin position="25"/>
        <end position="291"/>
    </location>
</feature>
<evidence type="ECO:0000259" key="2">
    <source>
        <dbReference type="PROSITE" id="PS51704"/>
    </source>
</evidence>
<keyword evidence="4" id="KW-1185">Reference proteome</keyword>
<evidence type="ECO:0000313" key="4">
    <source>
        <dbReference type="Proteomes" id="UP000000852"/>
    </source>
</evidence>
<dbReference type="PANTHER" id="PTHR46211">
    <property type="entry name" value="GLYCEROPHOSPHORYL DIESTER PHOSPHODIESTERASE"/>
    <property type="match status" value="1"/>
</dbReference>
<dbReference type="EMBL" id="CP001681">
    <property type="protein sequence ID" value="ACU03553.1"/>
    <property type="molecule type" value="Genomic_DNA"/>
</dbReference>
<evidence type="ECO:0000313" key="3">
    <source>
        <dbReference type="EMBL" id="ACU03553.1"/>
    </source>
</evidence>
<name>C6XSZ2_PEDHD</name>
<dbReference type="KEGG" id="phe:Phep_1338"/>
<feature type="signal peptide" evidence="1">
    <location>
        <begin position="1"/>
        <end position="21"/>
    </location>
</feature>
<gene>
    <name evidence="3" type="ordered locus">Phep_1338</name>
</gene>
<protein>
    <submittedName>
        <fullName evidence="3">Glycerophosphoryl diester phosphodiesterase</fullName>
    </submittedName>
</protein>
<dbReference type="Pfam" id="PF03009">
    <property type="entry name" value="GDPD"/>
    <property type="match status" value="1"/>
</dbReference>
<keyword evidence="1" id="KW-0732">Signal</keyword>
<dbReference type="SUPFAM" id="SSF51695">
    <property type="entry name" value="PLC-like phosphodiesterases"/>
    <property type="match status" value="1"/>
</dbReference>
<dbReference type="InterPro" id="IPR030395">
    <property type="entry name" value="GP_PDE_dom"/>
</dbReference>
<dbReference type="InterPro" id="IPR017946">
    <property type="entry name" value="PLC-like_Pdiesterase_TIM-brl"/>
</dbReference>
<dbReference type="Proteomes" id="UP000000852">
    <property type="component" value="Chromosome"/>
</dbReference>